<dbReference type="SUPFAM" id="SSF158682">
    <property type="entry name" value="TerB-like"/>
    <property type="match status" value="1"/>
</dbReference>
<proteinExistence type="predicted"/>
<dbReference type="InterPro" id="IPR029024">
    <property type="entry name" value="TerB-like"/>
</dbReference>
<evidence type="ECO:0000313" key="2">
    <source>
        <dbReference type="EMBL" id="OJI93615.1"/>
    </source>
</evidence>
<dbReference type="Proteomes" id="UP000184514">
    <property type="component" value="Unassembled WGS sequence"/>
</dbReference>
<dbReference type="InterPro" id="IPR007791">
    <property type="entry name" value="DjlA_N"/>
</dbReference>
<gene>
    <name evidence="2" type="ORF">PFRI_21690</name>
</gene>
<reference evidence="2 3" key="1">
    <citation type="submission" date="2016-10" db="EMBL/GenBank/DDBJ databases">
        <title>Genome sequence of Planktotalea frisia SH6-1.</title>
        <authorList>
            <person name="Poehlein A."/>
            <person name="Bakenhus I."/>
            <person name="Voget S."/>
            <person name="Brinkhoff T."/>
            <person name="Simon M."/>
        </authorList>
    </citation>
    <scope>NUCLEOTIDE SEQUENCE [LARGE SCALE GENOMIC DNA]</scope>
    <source>
        <strain evidence="2 3">SH6-1</strain>
    </source>
</reference>
<feature type="domain" description="Co-chaperone DjlA N-terminal" evidence="1">
    <location>
        <begin position="30"/>
        <end position="144"/>
    </location>
</feature>
<comment type="caution">
    <text evidence="2">The sequence shown here is derived from an EMBL/GenBank/DDBJ whole genome shotgun (WGS) entry which is preliminary data.</text>
</comment>
<organism evidence="2 3">
    <name type="scientific">Planktotalea frisia</name>
    <dbReference type="NCBI Taxonomy" id="696762"/>
    <lineage>
        <taxon>Bacteria</taxon>
        <taxon>Pseudomonadati</taxon>
        <taxon>Pseudomonadota</taxon>
        <taxon>Alphaproteobacteria</taxon>
        <taxon>Rhodobacterales</taxon>
        <taxon>Paracoccaceae</taxon>
        <taxon>Planktotalea</taxon>
    </lineage>
</organism>
<dbReference type="OrthoDB" id="5402150at2"/>
<dbReference type="EMBL" id="MLCB01000138">
    <property type="protein sequence ID" value="OJI93615.1"/>
    <property type="molecule type" value="Genomic_DNA"/>
</dbReference>
<name>A0A1L9NWD8_9RHOB</name>
<dbReference type="Pfam" id="PF05099">
    <property type="entry name" value="TerB"/>
    <property type="match status" value="1"/>
</dbReference>
<accession>A0A1L9NWD8</accession>
<keyword evidence="3" id="KW-1185">Reference proteome</keyword>
<dbReference type="STRING" id="696762.PFRI_21690"/>
<dbReference type="RefSeq" id="WP_072630724.1">
    <property type="nucleotide sequence ID" value="NZ_JABBAN010000215.1"/>
</dbReference>
<evidence type="ECO:0000313" key="3">
    <source>
        <dbReference type="Proteomes" id="UP000184514"/>
    </source>
</evidence>
<protein>
    <submittedName>
        <fullName evidence="2">Tellurite resistance protein TerB</fullName>
    </submittedName>
</protein>
<evidence type="ECO:0000259" key="1">
    <source>
        <dbReference type="Pfam" id="PF05099"/>
    </source>
</evidence>
<dbReference type="Gene3D" id="1.10.3680.10">
    <property type="entry name" value="TerB-like"/>
    <property type="match status" value="1"/>
</dbReference>
<sequence>MSVLDRLTALFKTPVQREIKPLPATDVPHALGALLVRVALSDKQYAVQEIGQIDRVLAKFQNIGPIDAAKLRAECERLEAFAPNTPDFAHLLCKSVDYADRLGIVKALWQVVYADGALREVEADVMEITQSQLGIKPQDCAAAQADAQNQAAIDNASNLSS</sequence>
<dbReference type="AlphaFoldDB" id="A0A1L9NWD8"/>
<dbReference type="CDD" id="cd07313">
    <property type="entry name" value="terB_like_2"/>
    <property type="match status" value="1"/>
</dbReference>